<keyword evidence="10" id="KW-1185">Reference proteome</keyword>
<dbReference type="InterPro" id="IPR000878">
    <property type="entry name" value="4pyrrol_Mease"/>
</dbReference>
<accession>A0AAQ3LAW6</accession>
<keyword evidence="4 6" id="KW-0808">Transferase</keyword>
<comment type="function">
    <text evidence="6">Catalyzes the 2'-O-methylation of the ribose of cytidine 1402 (C1402) in 16S rRNA.</text>
</comment>
<feature type="compositionally biased region" description="Polar residues" evidence="7">
    <location>
        <begin position="1"/>
        <end position="23"/>
    </location>
</feature>
<dbReference type="PANTHER" id="PTHR46111">
    <property type="entry name" value="RIBOSOMAL RNA SMALL SUBUNIT METHYLTRANSFERASE I"/>
    <property type="match status" value="1"/>
</dbReference>
<evidence type="ECO:0000313" key="10">
    <source>
        <dbReference type="Proteomes" id="UP001304300"/>
    </source>
</evidence>
<dbReference type="PANTHER" id="PTHR46111:SF1">
    <property type="entry name" value="RIBOSOMAL RNA SMALL SUBUNIT METHYLTRANSFERASE I"/>
    <property type="match status" value="1"/>
</dbReference>
<dbReference type="InterPro" id="IPR014777">
    <property type="entry name" value="4pyrrole_Mease_sub1"/>
</dbReference>
<comment type="similarity">
    <text evidence="6">Belongs to the methyltransferase superfamily. RsmI family.</text>
</comment>
<gene>
    <name evidence="6 9" type="primary">rsmI</name>
    <name evidence="9" type="ORF">RZN69_06645</name>
</gene>
<evidence type="ECO:0000256" key="4">
    <source>
        <dbReference type="ARBA" id="ARBA00022679"/>
    </source>
</evidence>
<dbReference type="NCBIfam" id="TIGR00096">
    <property type="entry name" value="16S rRNA (cytidine(1402)-2'-O)-methyltransferase"/>
    <property type="match status" value="1"/>
</dbReference>
<keyword evidence="2 6" id="KW-0698">rRNA processing</keyword>
<evidence type="ECO:0000259" key="8">
    <source>
        <dbReference type="Pfam" id="PF00590"/>
    </source>
</evidence>
<dbReference type="Gene3D" id="3.40.1010.10">
    <property type="entry name" value="Cobalt-precorrin-4 Transmethylase, Domain 1"/>
    <property type="match status" value="1"/>
</dbReference>
<evidence type="ECO:0000313" key="9">
    <source>
        <dbReference type="EMBL" id="WOO42764.1"/>
    </source>
</evidence>
<dbReference type="CDD" id="cd11648">
    <property type="entry name" value="RsmI"/>
    <property type="match status" value="1"/>
</dbReference>
<proteinExistence type="inferred from homology"/>
<comment type="catalytic activity">
    <reaction evidence="6">
        <text>cytidine(1402) in 16S rRNA + S-adenosyl-L-methionine = 2'-O-methylcytidine(1402) in 16S rRNA + S-adenosyl-L-homocysteine + H(+)</text>
        <dbReference type="Rhea" id="RHEA:42924"/>
        <dbReference type="Rhea" id="RHEA-COMP:10285"/>
        <dbReference type="Rhea" id="RHEA-COMP:10286"/>
        <dbReference type="ChEBI" id="CHEBI:15378"/>
        <dbReference type="ChEBI" id="CHEBI:57856"/>
        <dbReference type="ChEBI" id="CHEBI:59789"/>
        <dbReference type="ChEBI" id="CHEBI:74495"/>
        <dbReference type="ChEBI" id="CHEBI:82748"/>
        <dbReference type="EC" id="2.1.1.198"/>
    </reaction>
</comment>
<dbReference type="RefSeq" id="WP_317835291.1">
    <property type="nucleotide sequence ID" value="NZ_CP136920.1"/>
</dbReference>
<comment type="subcellular location">
    <subcellularLocation>
        <location evidence="6">Cytoplasm</location>
    </subcellularLocation>
</comment>
<dbReference type="GO" id="GO:0070677">
    <property type="term" value="F:rRNA (cytosine-2'-O-)-methyltransferase activity"/>
    <property type="evidence" value="ECO:0007669"/>
    <property type="project" value="UniProtKB-UniRule"/>
</dbReference>
<evidence type="ECO:0000256" key="7">
    <source>
        <dbReference type="SAM" id="MobiDB-lite"/>
    </source>
</evidence>
<dbReference type="SUPFAM" id="SSF53790">
    <property type="entry name" value="Tetrapyrrole methylase"/>
    <property type="match status" value="1"/>
</dbReference>
<dbReference type="Pfam" id="PF00590">
    <property type="entry name" value="TP_methylase"/>
    <property type="match status" value="1"/>
</dbReference>
<evidence type="ECO:0000256" key="2">
    <source>
        <dbReference type="ARBA" id="ARBA00022552"/>
    </source>
</evidence>
<dbReference type="InterPro" id="IPR035996">
    <property type="entry name" value="4pyrrol_Methylase_sf"/>
</dbReference>
<dbReference type="GO" id="GO:0005737">
    <property type="term" value="C:cytoplasm"/>
    <property type="evidence" value="ECO:0007669"/>
    <property type="project" value="UniProtKB-SubCell"/>
</dbReference>
<dbReference type="FunFam" id="3.40.1010.10:FF:000007">
    <property type="entry name" value="Ribosomal RNA small subunit methyltransferase I"/>
    <property type="match status" value="1"/>
</dbReference>
<feature type="domain" description="Tetrapyrrole methylase" evidence="8">
    <location>
        <begin position="29"/>
        <end position="228"/>
    </location>
</feature>
<evidence type="ECO:0000256" key="6">
    <source>
        <dbReference type="HAMAP-Rule" id="MF_01877"/>
    </source>
</evidence>
<keyword evidence="1 6" id="KW-0963">Cytoplasm</keyword>
<dbReference type="Gene3D" id="3.30.950.10">
    <property type="entry name" value="Methyltransferase, Cobalt-precorrin-4 Transmethylase, Domain 2"/>
    <property type="match status" value="1"/>
</dbReference>
<dbReference type="InterPro" id="IPR008189">
    <property type="entry name" value="rRNA_ssu_MeTfrase_I"/>
</dbReference>
<dbReference type="EC" id="2.1.1.198" evidence="6"/>
<dbReference type="FunFam" id="3.30.950.10:FF:000002">
    <property type="entry name" value="Ribosomal RNA small subunit methyltransferase I"/>
    <property type="match status" value="1"/>
</dbReference>
<dbReference type="EMBL" id="CP136920">
    <property type="protein sequence ID" value="WOO42764.1"/>
    <property type="molecule type" value="Genomic_DNA"/>
</dbReference>
<keyword evidence="3 6" id="KW-0489">Methyltransferase</keyword>
<evidence type="ECO:0000256" key="3">
    <source>
        <dbReference type="ARBA" id="ARBA00022603"/>
    </source>
</evidence>
<evidence type="ECO:0000256" key="5">
    <source>
        <dbReference type="ARBA" id="ARBA00022691"/>
    </source>
</evidence>
<name>A0AAQ3LAW6_9BACT</name>
<organism evidence="9 10">
    <name type="scientific">Rubellicoccus peritrichatus</name>
    <dbReference type="NCBI Taxonomy" id="3080537"/>
    <lineage>
        <taxon>Bacteria</taxon>
        <taxon>Pseudomonadati</taxon>
        <taxon>Verrucomicrobiota</taxon>
        <taxon>Opitutia</taxon>
        <taxon>Puniceicoccales</taxon>
        <taxon>Cerasicoccaceae</taxon>
        <taxon>Rubellicoccus</taxon>
    </lineage>
</organism>
<keyword evidence="5 6" id="KW-0949">S-adenosyl-L-methionine</keyword>
<dbReference type="Proteomes" id="UP001304300">
    <property type="component" value="Chromosome"/>
</dbReference>
<reference evidence="9 10" key="1">
    <citation type="submission" date="2023-10" db="EMBL/GenBank/DDBJ databases">
        <title>Rubellicoccus peritrichatus gen. nov., sp. nov., isolated from an algae of coral reef tank.</title>
        <authorList>
            <person name="Luo J."/>
        </authorList>
    </citation>
    <scope>NUCLEOTIDE SEQUENCE [LARGE SCALE GENOMIC DNA]</scope>
    <source>
        <strain evidence="9 10">CR14</strain>
    </source>
</reference>
<dbReference type="HAMAP" id="MF_01877">
    <property type="entry name" value="16SrRNA_methyltr_I"/>
    <property type="match status" value="1"/>
</dbReference>
<sequence length="252" mass="27164">MSQNESHATNANPANESPSQQLSEGPGTLWVTSTPIGNLGDITLRAVDILKSVDLIACEDTRVTRKLLNHIGSDRPTIAYHEHNEKELSITLADRIETGESIALVCDAGTPLLSDPGFRVVRECQRRNLPVSPLPGPSALLAALAASGLPPHAFFYAGFPAPKSAARHKLLTKHADADYTLILYESCHRIAKLAADIETILGPDRVVCICRELTKRFETFLRGPISEVAPKIIGANVKGEFVVIIAPTGYDA</sequence>
<feature type="region of interest" description="Disordered" evidence="7">
    <location>
        <begin position="1"/>
        <end position="29"/>
    </location>
</feature>
<dbReference type="InterPro" id="IPR014776">
    <property type="entry name" value="4pyrrole_Mease_sub2"/>
</dbReference>
<protein>
    <recommendedName>
        <fullName evidence="6">Ribosomal RNA small subunit methyltransferase I</fullName>
        <ecNumber evidence="6">2.1.1.198</ecNumber>
    </recommendedName>
    <alternativeName>
        <fullName evidence="6">16S rRNA 2'-O-ribose C1402 methyltransferase</fullName>
    </alternativeName>
    <alternativeName>
        <fullName evidence="6">rRNA (cytidine-2'-O-)-methyltransferase RsmI</fullName>
    </alternativeName>
</protein>
<dbReference type="PIRSF" id="PIRSF005917">
    <property type="entry name" value="MTase_YraL"/>
    <property type="match status" value="1"/>
</dbReference>
<dbReference type="AlphaFoldDB" id="A0AAQ3LAW6"/>
<evidence type="ECO:0000256" key="1">
    <source>
        <dbReference type="ARBA" id="ARBA00022490"/>
    </source>
</evidence>
<dbReference type="KEGG" id="puo:RZN69_06645"/>